<name>A0AAV2G4F0_9ROSI</name>
<keyword evidence="3" id="KW-1185">Reference proteome</keyword>
<sequence>MVAATVIIAVVLKTNHLSPLLSSLSLPPRYALLLNLVRVVAVNGIRMVKLFLPLEIETATRSFPSLPREGFLVRESRPRIFHHLRGLVN</sequence>
<reference evidence="2 3" key="1">
    <citation type="submission" date="2024-04" db="EMBL/GenBank/DDBJ databases">
        <authorList>
            <person name="Fracassetti M."/>
        </authorList>
    </citation>
    <scope>NUCLEOTIDE SEQUENCE [LARGE SCALE GENOMIC DNA]</scope>
</reference>
<dbReference type="AlphaFoldDB" id="A0AAV2G4F0"/>
<dbReference type="EMBL" id="OZ034821">
    <property type="protein sequence ID" value="CAL1405509.1"/>
    <property type="molecule type" value="Genomic_DNA"/>
</dbReference>
<dbReference type="Proteomes" id="UP001497516">
    <property type="component" value="Chromosome 6"/>
</dbReference>
<gene>
    <name evidence="1" type="ORF">LTRI10_LOCUS34830</name>
    <name evidence="2" type="ORF">LTRI10_LOCUS45292</name>
</gene>
<evidence type="ECO:0008006" key="4">
    <source>
        <dbReference type="Google" id="ProtNLM"/>
    </source>
</evidence>
<dbReference type="EMBL" id="OZ034819">
    <property type="protein sequence ID" value="CAL1394321.1"/>
    <property type="molecule type" value="Genomic_DNA"/>
</dbReference>
<evidence type="ECO:0000313" key="1">
    <source>
        <dbReference type="EMBL" id="CAL1394321.1"/>
    </source>
</evidence>
<proteinExistence type="predicted"/>
<evidence type="ECO:0000313" key="2">
    <source>
        <dbReference type="EMBL" id="CAL1405509.1"/>
    </source>
</evidence>
<accession>A0AAV2G4F0</accession>
<evidence type="ECO:0000313" key="3">
    <source>
        <dbReference type="Proteomes" id="UP001497516"/>
    </source>
</evidence>
<dbReference type="Proteomes" id="UP001497516">
    <property type="component" value="Chromosome 8"/>
</dbReference>
<organism evidence="2 3">
    <name type="scientific">Linum trigynum</name>
    <dbReference type="NCBI Taxonomy" id="586398"/>
    <lineage>
        <taxon>Eukaryota</taxon>
        <taxon>Viridiplantae</taxon>
        <taxon>Streptophyta</taxon>
        <taxon>Embryophyta</taxon>
        <taxon>Tracheophyta</taxon>
        <taxon>Spermatophyta</taxon>
        <taxon>Magnoliopsida</taxon>
        <taxon>eudicotyledons</taxon>
        <taxon>Gunneridae</taxon>
        <taxon>Pentapetalae</taxon>
        <taxon>rosids</taxon>
        <taxon>fabids</taxon>
        <taxon>Malpighiales</taxon>
        <taxon>Linaceae</taxon>
        <taxon>Linum</taxon>
    </lineage>
</organism>
<protein>
    <recommendedName>
        <fullName evidence="4">Secreted protein</fullName>
    </recommendedName>
</protein>